<feature type="signal peptide" evidence="3">
    <location>
        <begin position="1"/>
        <end position="20"/>
    </location>
</feature>
<evidence type="ECO:0000313" key="5">
    <source>
        <dbReference type="Proteomes" id="UP000198287"/>
    </source>
</evidence>
<accession>A0A226EVE2</accession>
<reference evidence="4 5" key="1">
    <citation type="submission" date="2015-12" db="EMBL/GenBank/DDBJ databases">
        <title>The genome of Folsomia candida.</title>
        <authorList>
            <person name="Faddeeva A."/>
            <person name="Derks M.F."/>
            <person name="Anvar Y."/>
            <person name="Smit S."/>
            <person name="Van Straalen N."/>
            <person name="Roelofs D."/>
        </authorList>
    </citation>
    <scope>NUCLEOTIDE SEQUENCE [LARGE SCALE GENOMIC DNA]</scope>
    <source>
        <strain evidence="4 5">VU population</strain>
        <tissue evidence="4">Whole body</tissue>
    </source>
</reference>
<feature type="compositionally biased region" description="Polar residues" evidence="1">
    <location>
        <begin position="491"/>
        <end position="500"/>
    </location>
</feature>
<feature type="chain" id="PRO_5012375461" evidence="3">
    <location>
        <begin position="21"/>
        <end position="742"/>
    </location>
</feature>
<keyword evidence="2" id="KW-0472">Membrane</keyword>
<proteinExistence type="predicted"/>
<protein>
    <submittedName>
        <fullName evidence="4">Uncharacterized protein</fullName>
    </submittedName>
</protein>
<feature type="compositionally biased region" description="Basic and acidic residues" evidence="1">
    <location>
        <begin position="674"/>
        <end position="687"/>
    </location>
</feature>
<dbReference type="Proteomes" id="UP000198287">
    <property type="component" value="Unassembled WGS sequence"/>
</dbReference>
<feature type="compositionally biased region" description="Polar residues" evidence="1">
    <location>
        <begin position="345"/>
        <end position="369"/>
    </location>
</feature>
<feature type="region of interest" description="Disordered" evidence="1">
    <location>
        <begin position="307"/>
        <end position="375"/>
    </location>
</feature>
<evidence type="ECO:0000313" key="4">
    <source>
        <dbReference type="EMBL" id="OXA60811.1"/>
    </source>
</evidence>
<dbReference type="AlphaFoldDB" id="A0A226EVE2"/>
<feature type="region of interest" description="Disordered" evidence="1">
    <location>
        <begin position="643"/>
        <end position="697"/>
    </location>
</feature>
<gene>
    <name evidence="4" type="ORF">Fcan01_06093</name>
</gene>
<organism evidence="4 5">
    <name type="scientific">Folsomia candida</name>
    <name type="common">Springtail</name>
    <dbReference type="NCBI Taxonomy" id="158441"/>
    <lineage>
        <taxon>Eukaryota</taxon>
        <taxon>Metazoa</taxon>
        <taxon>Ecdysozoa</taxon>
        <taxon>Arthropoda</taxon>
        <taxon>Hexapoda</taxon>
        <taxon>Collembola</taxon>
        <taxon>Entomobryomorpha</taxon>
        <taxon>Isotomoidea</taxon>
        <taxon>Isotomidae</taxon>
        <taxon>Proisotominae</taxon>
        <taxon>Folsomia</taxon>
    </lineage>
</organism>
<feature type="transmembrane region" description="Helical" evidence="2">
    <location>
        <begin position="712"/>
        <end position="735"/>
    </location>
</feature>
<feature type="compositionally biased region" description="Polar residues" evidence="1">
    <location>
        <begin position="307"/>
        <end position="323"/>
    </location>
</feature>
<feature type="compositionally biased region" description="Low complexity" evidence="1">
    <location>
        <begin position="324"/>
        <end position="337"/>
    </location>
</feature>
<dbReference type="EMBL" id="LNIX01000002">
    <property type="protein sequence ID" value="OXA60811.1"/>
    <property type="molecule type" value="Genomic_DNA"/>
</dbReference>
<feature type="region of interest" description="Disordered" evidence="1">
    <location>
        <begin position="246"/>
        <end position="282"/>
    </location>
</feature>
<feature type="compositionally biased region" description="Low complexity" evidence="1">
    <location>
        <begin position="513"/>
        <end position="523"/>
    </location>
</feature>
<evidence type="ECO:0000256" key="1">
    <source>
        <dbReference type="SAM" id="MobiDB-lite"/>
    </source>
</evidence>
<sequence length="742" mass="80970">MRRSPSLIGVLCVLSTVAYGLETQVRFEERAPNSDTIIHHPAASLSIAGDLKDLKLKSSIAQLVRALQTPSAQADPRIQAPKPDLVTKQNSNVHSSQARKLIYGLEVPEPVVISSQSIRINSNKTGGKRSRGISSSSEVDDADGVRTIEGVRVPDDEHDKHHTWRNARVIKNFLVPNNRAPNPHRKRQVVVHTDPQSYMAAAAAAAAQGATTIVDTAVQQHGRPVAYTQSDLANAAAYLAQNQPYHQQYQPQPQQQPVQPPHQYQQYQLPSAAQRSPQSGQTTAFTYAQQPGQQMYVLQDDGGNTYVQYSSPVQTGQTQAQPVSQLFHSQSQFSSRSGEPAAPTIAQSSQQTVASPSQVQKNSGTSNSPQQLQQQISQAQAAVQAIQQLRQAPSQVQQPSAQVSEVSGGQAAHQKSVQDILTAAASSGSNQYILQAAGQSRSSGGSSNTFSGAGAVQAASQNSFVIQPQTYVTGPGGQTFTIPVPVPADQASGQPQQQPGRQDWHQQHHPHHNQPQNYRQNPHAKSRNNFADRIMEALHVSKKGFERMDTTTAVVPALASTGIFLGLSALAAGWYLSQKNREVGIVRRTGKPASHRFRRDAAAAASSVNNYPQEVDQATFFQSIIQQSLEKTQQQYENQEPAYNNLQQQDPVYSREPEAERHRPNKNSRISRPQNRDDNDSYYDNHKSPKTPYAQEKSGAVTIGSSKNFAKVFIPALILGLSVISITALIFFWYLTGNNRGE</sequence>
<feature type="region of interest" description="Disordered" evidence="1">
    <location>
        <begin position="122"/>
        <end position="141"/>
    </location>
</feature>
<keyword evidence="2" id="KW-1133">Transmembrane helix</keyword>
<evidence type="ECO:0000256" key="3">
    <source>
        <dbReference type="SAM" id="SignalP"/>
    </source>
</evidence>
<feature type="region of interest" description="Disordered" evidence="1">
    <location>
        <begin position="476"/>
        <end position="524"/>
    </location>
</feature>
<comment type="caution">
    <text evidence="4">The sequence shown here is derived from an EMBL/GenBank/DDBJ whole genome shotgun (WGS) entry which is preliminary data.</text>
</comment>
<dbReference type="OrthoDB" id="8190309at2759"/>
<feature type="compositionally biased region" description="Basic and acidic residues" evidence="1">
    <location>
        <begin position="653"/>
        <end position="662"/>
    </location>
</feature>
<feature type="transmembrane region" description="Helical" evidence="2">
    <location>
        <begin position="553"/>
        <end position="577"/>
    </location>
</feature>
<name>A0A226EVE2_FOLCA</name>
<dbReference type="STRING" id="158441.A0A226EVE2"/>
<keyword evidence="5" id="KW-1185">Reference proteome</keyword>
<keyword evidence="2" id="KW-0812">Transmembrane</keyword>
<evidence type="ECO:0000256" key="2">
    <source>
        <dbReference type="SAM" id="Phobius"/>
    </source>
</evidence>
<keyword evidence="3" id="KW-0732">Signal</keyword>
<feature type="compositionally biased region" description="Low complexity" evidence="1">
    <location>
        <begin position="246"/>
        <end position="268"/>
    </location>
</feature>
<feature type="compositionally biased region" description="Polar residues" evidence="1">
    <location>
        <begin position="269"/>
        <end position="282"/>
    </location>
</feature>